<dbReference type="PROSITE" id="PS00874">
    <property type="entry name" value="T2SP_F"/>
    <property type="match status" value="1"/>
</dbReference>
<dbReference type="Gene3D" id="1.20.81.30">
    <property type="entry name" value="Type II secretion system (T2SS), domain F"/>
    <property type="match status" value="2"/>
</dbReference>
<comment type="subcellular location">
    <subcellularLocation>
        <location evidence="1 8">Cell membrane</location>
        <topology evidence="1 8">Multi-pass membrane protein</topology>
    </subcellularLocation>
</comment>
<accession>A0ABW0U195</accession>
<evidence type="ECO:0000256" key="8">
    <source>
        <dbReference type="RuleBase" id="RU003923"/>
    </source>
</evidence>
<comment type="similarity">
    <text evidence="2 8">Belongs to the GSP F family.</text>
</comment>
<evidence type="ECO:0000259" key="10">
    <source>
        <dbReference type="Pfam" id="PF00482"/>
    </source>
</evidence>
<keyword evidence="12" id="KW-1185">Reference proteome</keyword>
<dbReference type="PRINTS" id="PR00812">
    <property type="entry name" value="BCTERIALGSPF"/>
</dbReference>
<evidence type="ECO:0000256" key="2">
    <source>
        <dbReference type="ARBA" id="ARBA00005745"/>
    </source>
</evidence>
<proteinExistence type="inferred from homology"/>
<organism evidence="11 12">
    <name type="scientific">Sporosarcina koreensis</name>
    <dbReference type="NCBI Taxonomy" id="334735"/>
    <lineage>
        <taxon>Bacteria</taxon>
        <taxon>Bacillati</taxon>
        <taxon>Bacillota</taxon>
        <taxon>Bacilli</taxon>
        <taxon>Bacillales</taxon>
        <taxon>Caryophanaceae</taxon>
        <taxon>Sporosarcina</taxon>
    </lineage>
</organism>
<evidence type="ECO:0000256" key="4">
    <source>
        <dbReference type="ARBA" id="ARBA00022475"/>
    </source>
</evidence>
<dbReference type="InterPro" id="IPR018076">
    <property type="entry name" value="T2SS_GspF_dom"/>
</dbReference>
<name>A0ABW0U195_9BACL</name>
<keyword evidence="6 9" id="KW-1133">Transmembrane helix</keyword>
<feature type="transmembrane region" description="Helical" evidence="9">
    <location>
        <begin position="169"/>
        <end position="199"/>
    </location>
</feature>
<dbReference type="RefSeq" id="WP_381445205.1">
    <property type="nucleotide sequence ID" value="NZ_JBHSNP010000026.1"/>
</dbReference>
<dbReference type="InterPro" id="IPR003004">
    <property type="entry name" value="GspF/PilC"/>
</dbReference>
<dbReference type="InterPro" id="IPR042094">
    <property type="entry name" value="T2SS_GspF_sf"/>
</dbReference>
<sequence length="403" mass="44571">MARFKYEGRDAKSKRSGVVVAANKREAALKLKSQGIRITNLTEQAETVLTKEIHLGKSIKRTQFIMFLRQFSTLLRAGVTIVESIRILSLQVESKPFQKILVSVGDDLRGGGSLSDALMKHPKVFEPLVINMIKAGEMSGTVDDSLDRLAEHYEKAHMTKQKVISAMSYPIVVGVVAIGVVIFLLTFVVPMFVDLFASVGGELPWLTQFVLKASDFMVSYWYLFILIIAAIIIGVWMMRNNQEGKYVLDTMLLRIPIFGDLMKKSALATLTRTLSSLFASSVPILQALSMTEKIVENEVISKVVGESRESLERGGSLTEPMLGHWAFPPLIPHMIAIGEQTGSLDAMLAKVADFYEKEVDGSTDRLKALIEPLMIVLLAGLVGTIVLSILLPMFSLFTEIDNM</sequence>
<feature type="transmembrane region" description="Helical" evidence="9">
    <location>
        <begin position="373"/>
        <end position="397"/>
    </location>
</feature>
<keyword evidence="7 9" id="KW-0472">Membrane</keyword>
<keyword evidence="3 8" id="KW-0813">Transport</keyword>
<feature type="domain" description="Type II secretion system protein GspF" evidence="10">
    <location>
        <begin position="271"/>
        <end position="392"/>
    </location>
</feature>
<evidence type="ECO:0000256" key="1">
    <source>
        <dbReference type="ARBA" id="ARBA00004651"/>
    </source>
</evidence>
<dbReference type="Pfam" id="PF00482">
    <property type="entry name" value="T2SSF"/>
    <property type="match status" value="2"/>
</dbReference>
<gene>
    <name evidence="11" type="ORF">ACFPTP_12060</name>
</gene>
<evidence type="ECO:0000256" key="7">
    <source>
        <dbReference type="ARBA" id="ARBA00023136"/>
    </source>
</evidence>
<evidence type="ECO:0000313" key="12">
    <source>
        <dbReference type="Proteomes" id="UP001596071"/>
    </source>
</evidence>
<keyword evidence="5 8" id="KW-0812">Transmembrane</keyword>
<comment type="caution">
    <text evidence="11">The sequence shown here is derived from an EMBL/GenBank/DDBJ whole genome shotgun (WGS) entry which is preliminary data.</text>
</comment>
<reference evidence="12" key="1">
    <citation type="journal article" date="2019" name="Int. J. Syst. Evol. Microbiol.">
        <title>The Global Catalogue of Microorganisms (GCM) 10K type strain sequencing project: providing services to taxonomists for standard genome sequencing and annotation.</title>
        <authorList>
            <consortium name="The Broad Institute Genomics Platform"/>
            <consortium name="The Broad Institute Genome Sequencing Center for Infectious Disease"/>
            <person name="Wu L."/>
            <person name="Ma J."/>
        </authorList>
    </citation>
    <scope>NUCLEOTIDE SEQUENCE [LARGE SCALE GENOMIC DNA]</scope>
    <source>
        <strain evidence="12">KACC 11299</strain>
    </source>
</reference>
<evidence type="ECO:0000256" key="3">
    <source>
        <dbReference type="ARBA" id="ARBA00022448"/>
    </source>
</evidence>
<keyword evidence="4" id="KW-1003">Cell membrane</keyword>
<evidence type="ECO:0000256" key="5">
    <source>
        <dbReference type="ARBA" id="ARBA00022692"/>
    </source>
</evidence>
<feature type="domain" description="Type II secretion system protein GspF" evidence="10">
    <location>
        <begin position="67"/>
        <end position="190"/>
    </location>
</feature>
<evidence type="ECO:0000256" key="9">
    <source>
        <dbReference type="SAM" id="Phobius"/>
    </source>
</evidence>
<dbReference type="PANTHER" id="PTHR30012">
    <property type="entry name" value="GENERAL SECRETION PATHWAY PROTEIN"/>
    <property type="match status" value="1"/>
</dbReference>
<feature type="transmembrane region" description="Helical" evidence="9">
    <location>
        <begin position="219"/>
        <end position="238"/>
    </location>
</feature>
<evidence type="ECO:0000256" key="6">
    <source>
        <dbReference type="ARBA" id="ARBA00022989"/>
    </source>
</evidence>
<dbReference type="EMBL" id="JBHSNP010000026">
    <property type="protein sequence ID" value="MFC5603954.1"/>
    <property type="molecule type" value="Genomic_DNA"/>
</dbReference>
<dbReference type="PANTHER" id="PTHR30012:SF0">
    <property type="entry name" value="TYPE II SECRETION SYSTEM PROTEIN F-RELATED"/>
    <property type="match status" value="1"/>
</dbReference>
<evidence type="ECO:0000313" key="11">
    <source>
        <dbReference type="EMBL" id="MFC5603954.1"/>
    </source>
</evidence>
<dbReference type="InterPro" id="IPR001992">
    <property type="entry name" value="T2SS_GspF/T4SS_PilC_CS"/>
</dbReference>
<protein>
    <submittedName>
        <fullName evidence="11">Type II secretion system F family protein</fullName>
    </submittedName>
</protein>
<dbReference type="Proteomes" id="UP001596071">
    <property type="component" value="Unassembled WGS sequence"/>
</dbReference>